<feature type="signal peptide" evidence="1">
    <location>
        <begin position="1"/>
        <end position="21"/>
    </location>
</feature>
<dbReference type="EMBL" id="JAGPXB010000001">
    <property type="protein sequence ID" value="MBQ0907133.1"/>
    <property type="molecule type" value="Genomic_DNA"/>
</dbReference>
<evidence type="ECO:0008006" key="4">
    <source>
        <dbReference type="Google" id="ProtNLM"/>
    </source>
</evidence>
<proteinExistence type="predicted"/>
<keyword evidence="3" id="KW-1185">Reference proteome</keyword>
<gene>
    <name evidence="2" type="ORF">KBJ98_00270</name>
</gene>
<evidence type="ECO:0000313" key="2">
    <source>
        <dbReference type="EMBL" id="MBQ0907133.1"/>
    </source>
</evidence>
<protein>
    <recommendedName>
        <fullName evidence="4">Lipoprotein</fullName>
    </recommendedName>
</protein>
<organism evidence="2 3">
    <name type="scientific">Flavobacterium erciyesense</name>
    <dbReference type="NCBI Taxonomy" id="2825842"/>
    <lineage>
        <taxon>Bacteria</taxon>
        <taxon>Pseudomonadati</taxon>
        <taxon>Bacteroidota</taxon>
        <taxon>Flavobacteriia</taxon>
        <taxon>Flavobacteriales</taxon>
        <taxon>Flavobacteriaceae</taxon>
        <taxon>Flavobacterium</taxon>
    </lineage>
</organism>
<dbReference type="RefSeq" id="WP_210787788.1">
    <property type="nucleotide sequence ID" value="NZ_JAGPXB010000001.1"/>
</dbReference>
<evidence type="ECO:0000256" key="1">
    <source>
        <dbReference type="SAM" id="SignalP"/>
    </source>
</evidence>
<reference evidence="2 3" key="1">
    <citation type="submission" date="2021-04" db="EMBL/GenBank/DDBJ databases">
        <title>Description of novel Flavobacterium sp. F-328.</title>
        <authorList>
            <person name="Saticioglu I.B."/>
        </authorList>
    </citation>
    <scope>NUCLEOTIDE SEQUENCE [LARGE SCALE GENOMIC DNA]</scope>
    <source>
        <strain evidence="2 3">F-328</strain>
    </source>
</reference>
<accession>A0ABS5CZE1</accession>
<sequence length="294" mass="31988">MKSKILILGLTLGILSFNSCTNESEPVAADTIVTTNEVAATQKMDNAVDDIAVIVDDQYELSEGTSTGRTIGNYHSILPTCATVSDLGSTATVRKITITFGNPNTAACLFRGQFLKGQIILTRTVGTTFPKIMTVTFNNFYINDNKLEGTSTWKREMIGTGNELHPKTTFSMNAMTWTTREGVYSRKGERIREMVAGFATRLNLADDVFATYGTFTTKHPNGSIYTWLVAKGTALIHKTACSLQKTPMPFPVSGKLKISKESHYAIIEYGNGECDNLAMLAIDGGQAKPIILGN</sequence>
<feature type="chain" id="PRO_5046267804" description="Lipoprotein" evidence="1">
    <location>
        <begin position="22"/>
        <end position="294"/>
    </location>
</feature>
<comment type="caution">
    <text evidence="2">The sequence shown here is derived from an EMBL/GenBank/DDBJ whole genome shotgun (WGS) entry which is preliminary data.</text>
</comment>
<evidence type="ECO:0000313" key="3">
    <source>
        <dbReference type="Proteomes" id="UP000679008"/>
    </source>
</evidence>
<keyword evidence="1" id="KW-0732">Signal</keyword>
<name>A0ABS5CZE1_9FLAO</name>
<dbReference type="Proteomes" id="UP000679008">
    <property type="component" value="Unassembled WGS sequence"/>
</dbReference>